<evidence type="ECO:0000313" key="3">
    <source>
        <dbReference type="EMBL" id="RIN03200.1"/>
    </source>
</evidence>
<accession>A0A418IJB1</accession>
<dbReference type="PROSITE" id="PS51257">
    <property type="entry name" value="PROKAR_LIPOPROTEIN"/>
    <property type="match status" value="1"/>
</dbReference>
<feature type="chain" id="PRO_5039012771" evidence="2">
    <location>
        <begin position="22"/>
        <end position="297"/>
    </location>
</feature>
<dbReference type="InterPro" id="IPR048013">
    <property type="entry name" value="EMYY_lipop"/>
</dbReference>
<name>A0A418IJB1_9STAP</name>
<evidence type="ECO:0000256" key="1">
    <source>
        <dbReference type="SAM" id="MobiDB-lite"/>
    </source>
</evidence>
<feature type="signal peptide" evidence="2">
    <location>
        <begin position="1"/>
        <end position="21"/>
    </location>
</feature>
<dbReference type="RefSeq" id="WP_101050373.1">
    <property type="nucleotide sequence ID" value="NZ_CP188208.1"/>
</dbReference>
<comment type="caution">
    <text evidence="3">The sequence shown here is derived from an EMBL/GenBank/DDBJ whole genome shotgun (WGS) entry which is preliminary data.</text>
</comment>
<dbReference type="AlphaFoldDB" id="A0A418IJB1"/>
<organism evidence="3 4">
    <name type="scientific">Staphylococcus shinii</name>
    <dbReference type="NCBI Taxonomy" id="2912228"/>
    <lineage>
        <taxon>Bacteria</taxon>
        <taxon>Bacillati</taxon>
        <taxon>Bacillota</taxon>
        <taxon>Bacilli</taxon>
        <taxon>Bacillales</taxon>
        <taxon>Staphylococcaceae</taxon>
        <taxon>Staphylococcus</taxon>
    </lineage>
</organism>
<dbReference type="OrthoDB" id="2410901at2"/>
<proteinExistence type="predicted"/>
<sequence>MKKIICIVLLFCFSITLSACGNEGSTEFKDFDSTLNDVKSKETELKKVIDDIHLKRLDDLSKTDMTDNNKKEFNELQNKVNSKLIPKLDNYETAAKKLPADSEETKKLKSTYLKSVKEKKAAINNLKNFTDLCNQAVKANEDILDYTKLFEKNRSQVEAHIQKASDAGSTTDVNNFKHKLEQNNKELRNTAEKEADSTDSTKVRQSIETQIMPLIDKQIKDLNKTAITNNYVNDARKNAIEMYYSLQNYYETRKETIDISEQLEKINAKDLPKKGEDLEKFDADFNKEYNNVKEGFN</sequence>
<evidence type="ECO:0000313" key="4">
    <source>
        <dbReference type="Proteomes" id="UP000286317"/>
    </source>
</evidence>
<keyword evidence="3" id="KW-0449">Lipoprotein</keyword>
<dbReference type="NCBIfam" id="NF033194">
    <property type="entry name" value="lipo_EMYY"/>
    <property type="match status" value="1"/>
</dbReference>
<dbReference type="Proteomes" id="UP000286317">
    <property type="component" value="Unassembled WGS sequence"/>
</dbReference>
<evidence type="ECO:0000256" key="2">
    <source>
        <dbReference type="SAM" id="SignalP"/>
    </source>
</evidence>
<gene>
    <name evidence="3" type="ORF">BU112_00010</name>
</gene>
<reference evidence="3 4" key="1">
    <citation type="journal article" date="2016" name="Front. Microbiol.">
        <title>Comprehensive Phylogenetic Analysis of Bovine Non-aureus Staphylococci Species Based on Whole-Genome Sequencing.</title>
        <authorList>
            <person name="Naushad S."/>
            <person name="Barkema H.W."/>
            <person name="Luby C."/>
            <person name="Condas L.A."/>
            <person name="Nobrega D.B."/>
            <person name="Carson D.A."/>
            <person name="De Buck J."/>
        </authorList>
    </citation>
    <scope>NUCLEOTIDE SEQUENCE [LARGE SCALE GENOMIC DNA]</scope>
    <source>
        <strain evidence="3 4">SNUC 4554</strain>
    </source>
</reference>
<feature type="compositionally biased region" description="Basic and acidic residues" evidence="1">
    <location>
        <begin position="181"/>
        <end position="202"/>
    </location>
</feature>
<feature type="region of interest" description="Disordered" evidence="1">
    <location>
        <begin position="181"/>
        <end position="204"/>
    </location>
</feature>
<keyword evidence="2" id="KW-0732">Signal</keyword>
<dbReference type="EMBL" id="QXUF01000001">
    <property type="protein sequence ID" value="RIN03200.1"/>
    <property type="molecule type" value="Genomic_DNA"/>
</dbReference>
<keyword evidence="4" id="KW-1185">Reference proteome</keyword>
<protein>
    <submittedName>
        <fullName evidence="3">EMYY motif lipoprotein</fullName>
    </submittedName>
</protein>